<dbReference type="SUPFAM" id="SSF46689">
    <property type="entry name" value="Homeodomain-like"/>
    <property type="match status" value="1"/>
</dbReference>
<dbReference type="Proteomes" id="UP001232063">
    <property type="component" value="Unassembled WGS sequence"/>
</dbReference>
<comment type="caution">
    <text evidence="1">The sequence shown here is derived from an EMBL/GenBank/DDBJ whole genome shotgun (WGS) entry which is preliminary data.</text>
</comment>
<dbReference type="EMBL" id="JASJOU010000001">
    <property type="protein sequence ID" value="MDJ1500012.1"/>
    <property type="molecule type" value="Genomic_DNA"/>
</dbReference>
<evidence type="ECO:0000313" key="1">
    <source>
        <dbReference type="EMBL" id="MDJ1500012.1"/>
    </source>
</evidence>
<dbReference type="InterPro" id="IPR036388">
    <property type="entry name" value="WH-like_DNA-bd_sf"/>
</dbReference>
<dbReference type="RefSeq" id="WP_314000551.1">
    <property type="nucleotide sequence ID" value="NZ_JASJOU010000001.1"/>
</dbReference>
<dbReference type="Gene3D" id="1.10.10.10">
    <property type="entry name" value="Winged helix-like DNA-binding domain superfamily/Winged helix DNA-binding domain"/>
    <property type="match status" value="1"/>
</dbReference>
<accession>A0AAE3UE97</accession>
<protein>
    <submittedName>
        <fullName evidence="1">Helix-turn-helix domain-containing protein</fullName>
    </submittedName>
</protein>
<gene>
    <name evidence="1" type="ORF">QNI22_05125</name>
</gene>
<name>A0AAE3UE97_9BACT</name>
<dbReference type="InterPro" id="IPR051354">
    <property type="entry name" value="Transposase_27_IS1"/>
</dbReference>
<dbReference type="AlphaFoldDB" id="A0AAE3UE97"/>
<organism evidence="1 2">
    <name type="scientific">Xanthocytophaga agilis</name>
    <dbReference type="NCBI Taxonomy" id="3048010"/>
    <lineage>
        <taxon>Bacteria</taxon>
        <taxon>Pseudomonadati</taxon>
        <taxon>Bacteroidota</taxon>
        <taxon>Cytophagia</taxon>
        <taxon>Cytophagales</taxon>
        <taxon>Rhodocytophagaceae</taxon>
        <taxon>Xanthocytophaga</taxon>
    </lineage>
</organism>
<dbReference type="Pfam" id="PF13384">
    <property type="entry name" value="HTH_23"/>
    <property type="match status" value="1"/>
</dbReference>
<sequence>MDCPKCKSENFMKDGFVGGRQRFQCKTCGYRYTVKQKSTAKPVEMKLQAIRMYQEGLGMRAIARVLQVNHVSVQNWIKNLDMDILSSPSLKQA</sequence>
<proteinExistence type="predicted"/>
<reference evidence="1" key="1">
    <citation type="submission" date="2023-05" db="EMBL/GenBank/DDBJ databases">
        <authorList>
            <person name="Zhang X."/>
        </authorList>
    </citation>
    <scope>NUCLEOTIDE SEQUENCE</scope>
    <source>
        <strain evidence="1">BD1B2-1</strain>
    </source>
</reference>
<keyword evidence="2" id="KW-1185">Reference proteome</keyword>
<dbReference type="InterPro" id="IPR009057">
    <property type="entry name" value="Homeodomain-like_sf"/>
</dbReference>
<evidence type="ECO:0000313" key="2">
    <source>
        <dbReference type="Proteomes" id="UP001232063"/>
    </source>
</evidence>
<dbReference type="PANTHER" id="PTHR33293:SF2">
    <property type="entry name" value="TRANSPOSASE"/>
    <property type="match status" value="1"/>
</dbReference>
<dbReference type="PANTHER" id="PTHR33293">
    <property type="entry name" value="INSERTION ELEMENT IS1 1 PROTEIN INSB-RELATED"/>
    <property type="match status" value="1"/>
</dbReference>